<accession>E9PA57</accession>
<name>E9PA57_YEASX</name>
<feature type="transmembrane region" description="Helical" evidence="1">
    <location>
        <begin position="104"/>
        <end position="123"/>
    </location>
</feature>
<evidence type="ECO:0000256" key="1">
    <source>
        <dbReference type="SAM" id="Phobius"/>
    </source>
</evidence>
<protein>
    <submittedName>
        <fullName evidence="2">D-140 protein</fullName>
    </submittedName>
</protein>
<sequence length="140" mass="15557">MALNPNISLAEQNDPQRSCKAVAVYSIDAPLVIFLLMMDNKISLINDFVLSFGANKSLKSSLTKSFWTSKLTKLIISLKPRYWLSNPSTSLSSYKTFKNDRPSFMDCTILIIALIAILSAWFATSSVLSITLPLELFANT</sequence>
<gene>
    <name evidence="2" type="primary">YBL0722</name>
</gene>
<reference evidence="2" key="1">
    <citation type="journal article" date="1995" name="Yeast">
        <title>Sequence analysis of a 78.6 kb segment of the left end of Saccharomyces cerevisiae chromosome II.</title>
        <authorList>
            <person name="Obermaier B."/>
            <person name="Gassenhuber J."/>
            <person name="Piravandi E."/>
            <person name="Domdey H."/>
        </authorList>
    </citation>
    <scope>NUCLEOTIDE SEQUENCE</scope>
    <source>
        <strain evidence="2">S 288c</strain>
    </source>
</reference>
<keyword evidence="1" id="KW-1133">Transmembrane helix</keyword>
<dbReference type="EMBL" id="X79489">
    <property type="protein sequence ID" value="CAA56030.1"/>
    <property type="molecule type" value="Genomic_DNA"/>
</dbReference>
<proteinExistence type="predicted"/>
<evidence type="ECO:0000313" key="2">
    <source>
        <dbReference type="EMBL" id="CAA56030.1"/>
    </source>
</evidence>
<keyword evidence="1" id="KW-0812">Transmembrane</keyword>
<dbReference type="AlphaFoldDB" id="E9PA57"/>
<organism evidence="2">
    <name type="scientific">Saccharomyces cerevisiae</name>
    <name type="common">Baker's yeast</name>
    <dbReference type="NCBI Taxonomy" id="4932"/>
    <lineage>
        <taxon>Eukaryota</taxon>
        <taxon>Fungi</taxon>
        <taxon>Dikarya</taxon>
        <taxon>Ascomycota</taxon>
        <taxon>Saccharomycotina</taxon>
        <taxon>Saccharomycetes</taxon>
        <taxon>Saccharomycetales</taxon>
        <taxon>Saccharomycetaceae</taxon>
        <taxon>Saccharomyces</taxon>
    </lineage>
</organism>
<feature type="transmembrane region" description="Helical" evidence="1">
    <location>
        <begin position="20"/>
        <end position="38"/>
    </location>
</feature>
<keyword evidence="1" id="KW-0472">Membrane</keyword>